<organism evidence="1">
    <name type="scientific">Proboscia inermis</name>
    <dbReference type="NCBI Taxonomy" id="420281"/>
    <lineage>
        <taxon>Eukaryota</taxon>
        <taxon>Sar</taxon>
        <taxon>Stramenopiles</taxon>
        <taxon>Ochrophyta</taxon>
        <taxon>Bacillariophyta</taxon>
        <taxon>Coscinodiscophyceae</taxon>
        <taxon>Rhizosoleniophycidae</taxon>
        <taxon>Rhizosoleniales</taxon>
        <taxon>Rhizosoleniaceae</taxon>
        <taxon>Proboscia</taxon>
    </lineage>
</organism>
<dbReference type="EMBL" id="HBEL01032094">
    <property type="protein sequence ID" value="CAD8418864.1"/>
    <property type="molecule type" value="Transcribed_RNA"/>
</dbReference>
<dbReference type="Gene3D" id="1.10.510.10">
    <property type="entry name" value="Transferase(Phosphotransferase) domain 1"/>
    <property type="match status" value="1"/>
</dbReference>
<dbReference type="AlphaFoldDB" id="A0A7S0CBN2"/>
<proteinExistence type="predicted"/>
<evidence type="ECO:0008006" key="2">
    <source>
        <dbReference type="Google" id="ProtNLM"/>
    </source>
</evidence>
<name>A0A7S0CBN2_9STRA</name>
<evidence type="ECO:0000313" key="1">
    <source>
        <dbReference type="EMBL" id="CAD8418864.1"/>
    </source>
</evidence>
<reference evidence="1" key="1">
    <citation type="submission" date="2021-01" db="EMBL/GenBank/DDBJ databases">
        <authorList>
            <person name="Corre E."/>
            <person name="Pelletier E."/>
            <person name="Niang G."/>
            <person name="Scheremetjew M."/>
            <person name="Finn R."/>
            <person name="Kale V."/>
            <person name="Holt S."/>
            <person name="Cochrane G."/>
            <person name="Meng A."/>
            <person name="Brown T."/>
            <person name="Cohen L."/>
        </authorList>
    </citation>
    <scope>NUCLEOTIDE SEQUENCE</scope>
    <source>
        <strain evidence="1">CCAP1064/1</strain>
    </source>
</reference>
<sequence length="137" mass="15627">MLTLFMETMGPFSNKMVRRHLLSYERLQLPPHFTEGRGCDYRFKKQEVDRVTGNPVLRIVPITLENSGKSGKSISHLLLKSRSENDERSEVLKFADLLNRCLALDPGRRMKVEETLKQDFIVSSSNSNGKRGKVMSG</sequence>
<gene>
    <name evidence="1" type="ORF">PINE0816_LOCUS14999</name>
</gene>
<accession>A0A7S0CBN2</accession>
<protein>
    <recommendedName>
        <fullName evidence="2">Protein kinase domain-containing protein</fullName>
    </recommendedName>
</protein>